<proteinExistence type="predicted"/>
<feature type="region of interest" description="Disordered" evidence="1">
    <location>
        <begin position="45"/>
        <end position="75"/>
    </location>
</feature>
<dbReference type="AlphaFoldDB" id="A0AAW2Q0Z5"/>
<dbReference type="EMBL" id="JACGWJ010000016">
    <property type="protein sequence ID" value="KAL0361475.1"/>
    <property type="molecule type" value="Genomic_DNA"/>
</dbReference>
<name>A0AAW2Q0Z5_SESRA</name>
<reference evidence="2" key="2">
    <citation type="journal article" date="2024" name="Plant">
        <title>Genomic evolution and insights into agronomic trait innovations of Sesamum species.</title>
        <authorList>
            <person name="Miao H."/>
            <person name="Wang L."/>
            <person name="Qu L."/>
            <person name="Liu H."/>
            <person name="Sun Y."/>
            <person name="Le M."/>
            <person name="Wang Q."/>
            <person name="Wei S."/>
            <person name="Zheng Y."/>
            <person name="Lin W."/>
            <person name="Duan Y."/>
            <person name="Cao H."/>
            <person name="Xiong S."/>
            <person name="Wang X."/>
            <person name="Wei L."/>
            <person name="Li C."/>
            <person name="Ma Q."/>
            <person name="Ju M."/>
            <person name="Zhao R."/>
            <person name="Li G."/>
            <person name="Mu C."/>
            <person name="Tian Q."/>
            <person name="Mei H."/>
            <person name="Zhang T."/>
            <person name="Gao T."/>
            <person name="Zhang H."/>
        </authorList>
    </citation>
    <scope>NUCLEOTIDE SEQUENCE</scope>
    <source>
        <strain evidence="2">G02</strain>
    </source>
</reference>
<evidence type="ECO:0000256" key="1">
    <source>
        <dbReference type="SAM" id="MobiDB-lite"/>
    </source>
</evidence>
<comment type="caution">
    <text evidence="2">The sequence shown here is derived from an EMBL/GenBank/DDBJ whole genome shotgun (WGS) entry which is preliminary data.</text>
</comment>
<evidence type="ECO:0000313" key="2">
    <source>
        <dbReference type="EMBL" id="KAL0361475.1"/>
    </source>
</evidence>
<reference evidence="2" key="1">
    <citation type="submission" date="2020-06" db="EMBL/GenBank/DDBJ databases">
        <authorList>
            <person name="Li T."/>
            <person name="Hu X."/>
            <person name="Zhang T."/>
            <person name="Song X."/>
            <person name="Zhang H."/>
            <person name="Dai N."/>
            <person name="Sheng W."/>
            <person name="Hou X."/>
            <person name="Wei L."/>
        </authorList>
    </citation>
    <scope>NUCLEOTIDE SEQUENCE</scope>
    <source>
        <strain evidence="2">G02</strain>
        <tissue evidence="2">Leaf</tissue>
    </source>
</reference>
<protein>
    <submittedName>
        <fullName evidence="2">Uncharacterized protein</fullName>
    </submittedName>
</protein>
<accession>A0AAW2Q0Z5</accession>
<sequence>MSWVFLLEGDLDRLLSKVEAEVRDASGQMKSGCVAEKTFEEKLPQPLLEDAAGPSKESLAQEEDVQVEEKTPSVG</sequence>
<gene>
    <name evidence="2" type="ORF">Sradi_3832000</name>
</gene>
<organism evidence="2">
    <name type="scientific">Sesamum radiatum</name>
    <name type="common">Black benniseed</name>
    <dbReference type="NCBI Taxonomy" id="300843"/>
    <lineage>
        <taxon>Eukaryota</taxon>
        <taxon>Viridiplantae</taxon>
        <taxon>Streptophyta</taxon>
        <taxon>Embryophyta</taxon>
        <taxon>Tracheophyta</taxon>
        <taxon>Spermatophyta</taxon>
        <taxon>Magnoliopsida</taxon>
        <taxon>eudicotyledons</taxon>
        <taxon>Gunneridae</taxon>
        <taxon>Pentapetalae</taxon>
        <taxon>asterids</taxon>
        <taxon>lamiids</taxon>
        <taxon>Lamiales</taxon>
        <taxon>Pedaliaceae</taxon>
        <taxon>Sesamum</taxon>
    </lineage>
</organism>